<proteinExistence type="predicted"/>
<dbReference type="GO" id="GO:0005886">
    <property type="term" value="C:plasma membrane"/>
    <property type="evidence" value="ECO:0007669"/>
    <property type="project" value="TreeGrafter"/>
</dbReference>
<evidence type="ECO:0000256" key="1">
    <source>
        <dbReference type="SAM" id="Phobius"/>
    </source>
</evidence>
<dbReference type="AlphaFoldDB" id="A0AAV2HXC1"/>
<protein>
    <submittedName>
        <fullName evidence="2">Uncharacterized protein</fullName>
    </submittedName>
</protein>
<dbReference type="GO" id="GO:0008823">
    <property type="term" value="F:cupric reductase (NADH) activity"/>
    <property type="evidence" value="ECO:0007669"/>
    <property type="project" value="TreeGrafter"/>
</dbReference>
<keyword evidence="1" id="KW-0472">Membrane</keyword>
<accession>A0AAV2HXC1</accession>
<dbReference type="GO" id="GO:0005768">
    <property type="term" value="C:endosome"/>
    <property type="evidence" value="ECO:0007669"/>
    <property type="project" value="TreeGrafter"/>
</dbReference>
<feature type="transmembrane region" description="Helical" evidence="1">
    <location>
        <begin position="104"/>
        <end position="125"/>
    </location>
</feature>
<dbReference type="GO" id="GO:0052851">
    <property type="term" value="F:ferric-chelate reductase (NADPH) activity"/>
    <property type="evidence" value="ECO:0007669"/>
    <property type="project" value="TreeGrafter"/>
</dbReference>
<comment type="caution">
    <text evidence="2">The sequence shown here is derived from an EMBL/GenBank/DDBJ whole genome shotgun (WGS) entry which is preliminary data.</text>
</comment>
<organism evidence="2 3">
    <name type="scientific">Lymnaea stagnalis</name>
    <name type="common">Great pond snail</name>
    <name type="synonym">Helix stagnalis</name>
    <dbReference type="NCBI Taxonomy" id="6523"/>
    <lineage>
        <taxon>Eukaryota</taxon>
        <taxon>Metazoa</taxon>
        <taxon>Spiralia</taxon>
        <taxon>Lophotrochozoa</taxon>
        <taxon>Mollusca</taxon>
        <taxon>Gastropoda</taxon>
        <taxon>Heterobranchia</taxon>
        <taxon>Euthyneura</taxon>
        <taxon>Panpulmonata</taxon>
        <taxon>Hygrophila</taxon>
        <taxon>Lymnaeoidea</taxon>
        <taxon>Lymnaeidae</taxon>
        <taxon>Lymnaea</taxon>
    </lineage>
</organism>
<dbReference type="InterPro" id="IPR051267">
    <property type="entry name" value="STEAP_metalloreductase"/>
</dbReference>
<evidence type="ECO:0000313" key="3">
    <source>
        <dbReference type="Proteomes" id="UP001497497"/>
    </source>
</evidence>
<sequence length="276" mass="31249">KIVIDVSNRDRHTRVFTSNGEVLQSLIPEATVVKAFNVISAYAMDADFDGSSRVIPIASDSCRARAMVKDIARDMGFQPYDAGTLAAAKNIELHVMQLCPKWHVPIAITVGVFILWWLFVIYIYFIDDVFYSWEQIFVKVSNKPICMTAITLLGLTYLPGCLAAILQLISDTKHKRFPNWLDAWLKSRKQLGLICFLLASLHACISALLLSPTYYHSWFHGTDTITHGPKKHHDDATDSHMRVTDTTPKLSYGDLWMNWKVTVDVKDIKSISRNVC</sequence>
<feature type="non-terminal residue" evidence="2">
    <location>
        <position position="1"/>
    </location>
</feature>
<dbReference type="Proteomes" id="UP001497497">
    <property type="component" value="Unassembled WGS sequence"/>
</dbReference>
<dbReference type="SUPFAM" id="SSF51735">
    <property type="entry name" value="NAD(P)-binding Rossmann-fold domains"/>
    <property type="match status" value="1"/>
</dbReference>
<dbReference type="EMBL" id="CAXITT010000315">
    <property type="protein sequence ID" value="CAL1538850.1"/>
    <property type="molecule type" value="Genomic_DNA"/>
</dbReference>
<keyword evidence="1" id="KW-1133">Transmembrane helix</keyword>
<name>A0AAV2HXC1_LYMST</name>
<evidence type="ECO:0000313" key="2">
    <source>
        <dbReference type="EMBL" id="CAL1538850.1"/>
    </source>
</evidence>
<dbReference type="PANTHER" id="PTHR14239">
    <property type="entry name" value="DUDULIN-RELATED"/>
    <property type="match status" value="1"/>
</dbReference>
<feature type="transmembrane region" description="Helical" evidence="1">
    <location>
        <begin position="145"/>
        <end position="170"/>
    </location>
</feature>
<dbReference type="GO" id="GO:0015677">
    <property type="term" value="P:copper ion import"/>
    <property type="evidence" value="ECO:0007669"/>
    <property type="project" value="TreeGrafter"/>
</dbReference>
<dbReference type="InterPro" id="IPR036291">
    <property type="entry name" value="NAD(P)-bd_dom_sf"/>
</dbReference>
<reference evidence="2 3" key="1">
    <citation type="submission" date="2024-04" db="EMBL/GenBank/DDBJ databases">
        <authorList>
            <consortium name="Genoscope - CEA"/>
            <person name="William W."/>
        </authorList>
    </citation>
    <scope>NUCLEOTIDE SEQUENCE [LARGE SCALE GENOMIC DNA]</scope>
</reference>
<dbReference type="PANTHER" id="PTHR14239:SF0">
    <property type="entry name" value="F420-DEPENDENT NADP REDUCTASE"/>
    <property type="match status" value="1"/>
</dbReference>
<keyword evidence="1" id="KW-0812">Transmembrane</keyword>
<gene>
    <name evidence="2" type="ORF">GSLYS_00012671001</name>
</gene>
<keyword evidence="3" id="KW-1185">Reference proteome</keyword>
<feature type="transmembrane region" description="Helical" evidence="1">
    <location>
        <begin position="191"/>
        <end position="210"/>
    </location>
</feature>
<dbReference type="Gene3D" id="3.40.50.720">
    <property type="entry name" value="NAD(P)-binding Rossmann-like Domain"/>
    <property type="match status" value="1"/>
</dbReference>